<gene>
    <name evidence="3" type="ORF">B6N60_01377</name>
</gene>
<proteinExistence type="predicted"/>
<feature type="chain" id="PRO_5037471208" description="SGNH hydrolase-type esterase domain-containing protein" evidence="1">
    <location>
        <begin position="22"/>
        <end position="383"/>
    </location>
</feature>
<dbReference type="RefSeq" id="WP_190601763.1">
    <property type="nucleotide sequence ID" value="NZ_CP021056.1"/>
</dbReference>
<dbReference type="CDD" id="cd01828">
    <property type="entry name" value="sialate_O-acetylesterase_like2"/>
    <property type="match status" value="1"/>
</dbReference>
<dbReference type="InterPro" id="IPR036514">
    <property type="entry name" value="SGNH_hydro_sf"/>
</dbReference>
<dbReference type="InterPro" id="IPR051532">
    <property type="entry name" value="Ester_Hydrolysis_Enzymes"/>
</dbReference>
<feature type="domain" description="SGNH hydrolase-type esterase" evidence="2">
    <location>
        <begin position="231"/>
        <end position="365"/>
    </location>
</feature>
<organism evidence="3 4">
    <name type="scientific">Richelia sinica FACHB-800</name>
    <dbReference type="NCBI Taxonomy" id="1357546"/>
    <lineage>
        <taxon>Bacteria</taxon>
        <taxon>Bacillati</taxon>
        <taxon>Cyanobacteriota</taxon>
        <taxon>Cyanophyceae</taxon>
        <taxon>Nostocales</taxon>
        <taxon>Nostocaceae</taxon>
        <taxon>Richelia</taxon>
    </lineage>
</organism>
<reference evidence="3" key="1">
    <citation type="submission" date="2017-04" db="EMBL/GenBank/DDBJ databases">
        <title>Genome deletions in a multicellular cyanobacterial endosymbiont for morphological adaptation in marine diatoms.</title>
        <authorList>
            <person name="Wang Y."/>
            <person name="Gao H."/>
            <person name="Li R."/>
            <person name="Xu X."/>
        </authorList>
    </citation>
    <scope>NUCLEOTIDE SEQUENCE</scope>
    <source>
        <strain evidence="3">FACHB 800</strain>
    </source>
</reference>
<dbReference type="GO" id="GO:0004622">
    <property type="term" value="F:phosphatidylcholine lysophospholipase activity"/>
    <property type="evidence" value="ECO:0007669"/>
    <property type="project" value="TreeGrafter"/>
</dbReference>
<evidence type="ECO:0000313" key="4">
    <source>
        <dbReference type="Proteomes" id="UP000683511"/>
    </source>
</evidence>
<dbReference type="KEGG" id="rsin:B6N60_01377"/>
<dbReference type="InterPro" id="IPR013830">
    <property type="entry name" value="SGNH_hydro"/>
</dbReference>
<dbReference type="EMBL" id="CP021056">
    <property type="protein sequence ID" value="QXE22691.1"/>
    <property type="molecule type" value="Genomic_DNA"/>
</dbReference>
<accession>A0A975T789</accession>
<evidence type="ECO:0000256" key="1">
    <source>
        <dbReference type="SAM" id="SignalP"/>
    </source>
</evidence>
<keyword evidence="4" id="KW-1185">Reference proteome</keyword>
<evidence type="ECO:0000259" key="2">
    <source>
        <dbReference type="Pfam" id="PF13472"/>
    </source>
</evidence>
<dbReference type="Gene3D" id="3.40.50.1110">
    <property type="entry name" value="SGNH hydrolase"/>
    <property type="match status" value="1"/>
</dbReference>
<dbReference type="PANTHER" id="PTHR30383">
    <property type="entry name" value="THIOESTERASE 1/PROTEASE 1/LYSOPHOSPHOLIPASE L1"/>
    <property type="match status" value="1"/>
</dbReference>
<dbReference type="Pfam" id="PF13472">
    <property type="entry name" value="Lipase_GDSL_2"/>
    <property type="match status" value="1"/>
</dbReference>
<keyword evidence="1" id="KW-0732">Signal</keyword>
<protein>
    <recommendedName>
        <fullName evidence="2">SGNH hydrolase-type esterase domain-containing protein</fullName>
    </recommendedName>
</protein>
<dbReference type="Proteomes" id="UP000683511">
    <property type="component" value="Chromosome"/>
</dbReference>
<evidence type="ECO:0000313" key="3">
    <source>
        <dbReference type="EMBL" id="QXE22691.1"/>
    </source>
</evidence>
<dbReference type="SUPFAM" id="SSF52266">
    <property type="entry name" value="SGNH hydrolase"/>
    <property type="match status" value="1"/>
</dbReference>
<dbReference type="AlphaFoldDB" id="A0A975T789"/>
<feature type="signal peptide" evidence="1">
    <location>
        <begin position="1"/>
        <end position="21"/>
    </location>
</feature>
<sequence length="383" mass="42263">MREPYLLAASLLTGLAIPASALPQMSSIPSTNSGFLKDGQQESYLSVGGKIISSVNRSVSKLSSQTVSPFHGSQSMAGEQVIPSFEGTVPEFSHQVVSRGASNSPSEQDILNIEVLLSEFRNKFASNSINSAINSHNQEASPKVVSGSQLYYQRLASLKTGQIYTRVDDSNLDSLWGSARRHKLTYEDWKSLLAMEAKAIAQGQGTNRLSILIGDSLSMWFPRESLPVGKLWLNQGISGDTSGGVFRRLSAFANTRPEAIYVMVGINDLRKGASDTVILQNYQRILKRLRQTHPETRIIVQSILPVRWKSIPNSRIRKLNGQIAKIAKTAGANYLNIHNWFTDGEGNLRTDLTTDGLHLSAQGYDVWRSALQKIEFRLAQRQS</sequence>
<name>A0A975T789_9NOST</name>
<dbReference type="PANTHER" id="PTHR30383:SF5">
    <property type="entry name" value="SGNH HYDROLASE-TYPE ESTERASE DOMAIN-CONTAINING PROTEIN"/>
    <property type="match status" value="1"/>
</dbReference>